<dbReference type="Gene3D" id="3.40.50.12370">
    <property type="match status" value="1"/>
</dbReference>
<dbReference type="Pfam" id="PF00582">
    <property type="entry name" value="Usp"/>
    <property type="match status" value="2"/>
</dbReference>
<dbReference type="AlphaFoldDB" id="A0A0M9UCH1"/>
<dbReference type="CDD" id="cd00293">
    <property type="entry name" value="USP-like"/>
    <property type="match status" value="2"/>
</dbReference>
<comment type="caution">
    <text evidence="3">The sequence shown here is derived from an EMBL/GenBank/DDBJ whole genome shotgun (WGS) entry which is preliminary data.</text>
</comment>
<dbReference type="EMBL" id="BBZA01000097">
    <property type="protein sequence ID" value="GAP62948.1"/>
    <property type="molecule type" value="Genomic_DNA"/>
</dbReference>
<gene>
    <name evidence="3" type="ORF">ARMA_1371</name>
</gene>
<dbReference type="PRINTS" id="PR01438">
    <property type="entry name" value="UNVRSLSTRESS"/>
</dbReference>
<dbReference type="InParanoid" id="A0A0M9UCH1"/>
<evidence type="ECO:0000313" key="3">
    <source>
        <dbReference type="EMBL" id="GAP62948.1"/>
    </source>
</evidence>
<dbReference type="OrthoDB" id="1100724at2"/>
<dbReference type="InterPro" id="IPR006016">
    <property type="entry name" value="UspA"/>
</dbReference>
<organism evidence="3 4">
    <name type="scientific">Ardenticatena maritima</name>
    <dbReference type="NCBI Taxonomy" id="872965"/>
    <lineage>
        <taxon>Bacteria</taxon>
        <taxon>Bacillati</taxon>
        <taxon>Chloroflexota</taxon>
        <taxon>Ardenticatenia</taxon>
        <taxon>Ardenticatenales</taxon>
        <taxon>Ardenticatenaceae</taxon>
        <taxon>Ardenticatena</taxon>
    </lineage>
</organism>
<dbReference type="Proteomes" id="UP000037784">
    <property type="component" value="Unassembled WGS sequence"/>
</dbReference>
<evidence type="ECO:0000259" key="2">
    <source>
        <dbReference type="Pfam" id="PF00582"/>
    </source>
</evidence>
<dbReference type="SUPFAM" id="SSF110849">
    <property type="entry name" value="ParB/Sulfiredoxin"/>
    <property type="match status" value="1"/>
</dbReference>
<evidence type="ECO:0000256" key="1">
    <source>
        <dbReference type="ARBA" id="ARBA00008791"/>
    </source>
</evidence>
<comment type="similarity">
    <text evidence="1">Belongs to the universal stress protein A family.</text>
</comment>
<feature type="domain" description="UspA" evidence="2">
    <location>
        <begin position="307"/>
        <end position="401"/>
    </location>
</feature>
<dbReference type="SUPFAM" id="SSF52402">
    <property type="entry name" value="Adenine nucleotide alpha hydrolases-like"/>
    <property type="match status" value="2"/>
</dbReference>
<dbReference type="PANTHER" id="PTHR46268:SF15">
    <property type="entry name" value="UNIVERSAL STRESS PROTEIN HP_0031"/>
    <property type="match status" value="1"/>
</dbReference>
<protein>
    <recommendedName>
        <fullName evidence="2">UspA domain-containing protein</fullName>
    </recommendedName>
</protein>
<dbReference type="PANTHER" id="PTHR46268">
    <property type="entry name" value="STRESS RESPONSE PROTEIN NHAX"/>
    <property type="match status" value="1"/>
</dbReference>
<dbReference type="RefSeq" id="WP_054492823.1">
    <property type="nucleotide sequence ID" value="NZ_BBZA01000097.1"/>
</dbReference>
<dbReference type="InterPro" id="IPR036086">
    <property type="entry name" value="ParB/Sulfiredoxin_sf"/>
</dbReference>
<evidence type="ECO:0000313" key="4">
    <source>
        <dbReference type="Proteomes" id="UP000037784"/>
    </source>
</evidence>
<reference evidence="4" key="1">
    <citation type="submission" date="2015-08" db="EMBL/GenBank/DDBJ databases">
        <title>Draft Genome Sequence of a Heterotrophic Facultative Anaerobic Bacterium Ardenticatena maritima Strain 110S.</title>
        <authorList>
            <person name="Kawaichi S."/>
            <person name="Yoshida T."/>
            <person name="Sako Y."/>
            <person name="Nakamura R."/>
        </authorList>
    </citation>
    <scope>NUCLEOTIDE SEQUENCE [LARGE SCALE GENOMIC DNA]</scope>
    <source>
        <strain evidence="4">110S</strain>
    </source>
</reference>
<name>A0A0M9UCH1_9CHLR</name>
<keyword evidence="4" id="KW-1185">Reference proteome</keyword>
<sequence>MSESWQHRRAVEEFRRARRKAALEQLMARFSGQTANLLSYEHVRDALQLDETFGRPLGLQEIPLSAIVGSVGRYTDFTRSFLPLHDTMADRWARVHQATEEKMLPIDVYKVGDVYFVIDGNHRVSVARERGDQTIQAYVTEIPTPITLTPDMDIDDLLLAAEQANFYRQTGLQARYPDIDIRLTAPGRYRDLLHQIAAEQERLRETEGREVPFSEAADVWYRTIYLPMANAIRRLGVLDEFPNRTEADLFVWLVRHHNALQTALGWEIPPEVAVLDWLEETLDSGSPLKESPWATEMVAPEDANHLFSRILVPLDGSAHGWAALDEALHIARLEEGARVFGLHIVPVAVRAVSPEVHALEDEFLRRCAAQHVEGFFAVEVGARPAERILARARLVDLVVIGVNIPPPSDIVEKQRHGLHLLLAHCPRPLLAVPDTARPLTHALVAYDGSTRATAALALGVYMVRRWRITLTVLTADVRGRVSPAQQRARTYLQERGVQAAFVRSSLVPEKAITQTAEQLGCSLIVMGGYGSRLETMFDSTVNRVLRRTRTPVLVCR</sequence>
<dbReference type="InterPro" id="IPR006015">
    <property type="entry name" value="Universal_stress_UspA"/>
</dbReference>
<accession>A0A0M9UCH1</accession>
<proteinExistence type="inferred from homology"/>
<feature type="domain" description="UspA" evidence="2">
    <location>
        <begin position="441"/>
        <end position="556"/>
    </location>
</feature>